<proteinExistence type="predicted"/>
<protein>
    <submittedName>
        <fullName evidence="2">Uncharacterized protein</fullName>
    </submittedName>
</protein>
<evidence type="ECO:0000256" key="1">
    <source>
        <dbReference type="SAM" id="Phobius"/>
    </source>
</evidence>
<accession>A0A0E9SZJ6</accession>
<dbReference type="EMBL" id="GBXM01062654">
    <property type="protein sequence ID" value="JAH45923.1"/>
    <property type="molecule type" value="Transcribed_RNA"/>
</dbReference>
<keyword evidence="1" id="KW-1133">Transmembrane helix</keyword>
<keyword evidence="1" id="KW-0812">Transmembrane</keyword>
<reference evidence="2" key="1">
    <citation type="submission" date="2014-11" db="EMBL/GenBank/DDBJ databases">
        <authorList>
            <person name="Amaro Gonzalez C."/>
        </authorList>
    </citation>
    <scope>NUCLEOTIDE SEQUENCE</scope>
</reference>
<keyword evidence="1" id="KW-0472">Membrane</keyword>
<organism evidence="2">
    <name type="scientific">Anguilla anguilla</name>
    <name type="common">European freshwater eel</name>
    <name type="synonym">Muraena anguilla</name>
    <dbReference type="NCBI Taxonomy" id="7936"/>
    <lineage>
        <taxon>Eukaryota</taxon>
        <taxon>Metazoa</taxon>
        <taxon>Chordata</taxon>
        <taxon>Craniata</taxon>
        <taxon>Vertebrata</taxon>
        <taxon>Euteleostomi</taxon>
        <taxon>Actinopterygii</taxon>
        <taxon>Neopterygii</taxon>
        <taxon>Teleostei</taxon>
        <taxon>Anguilliformes</taxon>
        <taxon>Anguillidae</taxon>
        <taxon>Anguilla</taxon>
    </lineage>
</organism>
<name>A0A0E9SZJ6_ANGAN</name>
<sequence length="32" mass="3804">MQELIRRRYILSSFTGLHFWVGGLSTVFVNIY</sequence>
<evidence type="ECO:0000313" key="2">
    <source>
        <dbReference type="EMBL" id="JAH45923.1"/>
    </source>
</evidence>
<dbReference type="AlphaFoldDB" id="A0A0E9SZJ6"/>
<feature type="transmembrane region" description="Helical" evidence="1">
    <location>
        <begin position="9"/>
        <end position="31"/>
    </location>
</feature>
<reference evidence="2" key="2">
    <citation type="journal article" date="2015" name="Fish Shellfish Immunol.">
        <title>Early steps in the European eel (Anguilla anguilla)-Vibrio vulnificus interaction in the gills: Role of the RtxA13 toxin.</title>
        <authorList>
            <person name="Callol A."/>
            <person name="Pajuelo D."/>
            <person name="Ebbesson L."/>
            <person name="Teles M."/>
            <person name="MacKenzie S."/>
            <person name="Amaro C."/>
        </authorList>
    </citation>
    <scope>NUCLEOTIDE SEQUENCE</scope>
</reference>